<comment type="caution">
    <text evidence="6">The sequence shown here is derived from an EMBL/GenBank/DDBJ whole genome shotgun (WGS) entry which is preliminary data.</text>
</comment>
<reference evidence="6 7" key="1">
    <citation type="submission" date="2020-04" db="EMBL/GenBank/DDBJ databases">
        <title>Molecular characterization of pseudomonads from Agaricus bisporus reveal novel blotch 2 pathogens in Western Europe.</title>
        <authorList>
            <person name="Taparia T."/>
            <person name="Krijger M."/>
            <person name="Haynes E."/>
            <person name="Elpinstone J.G."/>
            <person name="Noble R."/>
            <person name="Van Der Wolf J."/>
        </authorList>
    </citation>
    <scope>NUCLEOTIDE SEQUENCE [LARGE SCALE GENOMIC DNA]</scope>
    <source>
        <strain evidence="6 7">IPO3746</strain>
    </source>
</reference>
<dbReference type="Gene3D" id="3.40.190.290">
    <property type="match status" value="1"/>
</dbReference>
<dbReference type="GeneID" id="55848897"/>
<proteinExistence type="inferred from homology"/>
<evidence type="ECO:0000313" key="6">
    <source>
        <dbReference type="EMBL" id="NWD38479.1"/>
    </source>
</evidence>
<protein>
    <submittedName>
        <fullName evidence="6">LysR family transcriptional regulator</fullName>
    </submittedName>
</protein>
<dbReference type="Proteomes" id="UP000549134">
    <property type="component" value="Unassembled WGS sequence"/>
</dbReference>
<evidence type="ECO:0000256" key="1">
    <source>
        <dbReference type="ARBA" id="ARBA00009437"/>
    </source>
</evidence>
<dbReference type="Pfam" id="PF03466">
    <property type="entry name" value="LysR_substrate"/>
    <property type="match status" value="1"/>
</dbReference>
<dbReference type="PANTHER" id="PTHR30537">
    <property type="entry name" value="HTH-TYPE TRANSCRIPTIONAL REGULATOR"/>
    <property type="match status" value="1"/>
</dbReference>
<evidence type="ECO:0000259" key="5">
    <source>
        <dbReference type="PROSITE" id="PS50931"/>
    </source>
</evidence>
<keyword evidence="2" id="KW-0805">Transcription regulation</keyword>
<dbReference type="InterPro" id="IPR036390">
    <property type="entry name" value="WH_DNA-bd_sf"/>
</dbReference>
<keyword evidence="3" id="KW-0238">DNA-binding</keyword>
<evidence type="ECO:0000256" key="3">
    <source>
        <dbReference type="ARBA" id="ARBA00023125"/>
    </source>
</evidence>
<feature type="domain" description="HTH lysR-type" evidence="5">
    <location>
        <begin position="1"/>
        <end position="58"/>
    </location>
</feature>
<dbReference type="SUPFAM" id="SSF53850">
    <property type="entry name" value="Periplasmic binding protein-like II"/>
    <property type="match status" value="1"/>
</dbReference>
<dbReference type="SUPFAM" id="SSF46785">
    <property type="entry name" value="Winged helix' DNA-binding domain"/>
    <property type="match status" value="1"/>
</dbReference>
<evidence type="ECO:0000256" key="4">
    <source>
        <dbReference type="ARBA" id="ARBA00023163"/>
    </source>
</evidence>
<dbReference type="RefSeq" id="WP_016970250.1">
    <property type="nucleotide sequence ID" value="NZ_CP020369.1"/>
</dbReference>
<sequence>MDLSALADFNLVAAHGGFGKASRLSGRPKATLSRRVMDLELSLGVRLLERGARSLRLTEEGQVLHDRTQGLLDDIVEAGELVSAGQSGPRGHLRVSAPVLFSHTLLGRLAVGFAQRYPQVRLDITAEDRNVDLVEEGYDVVIRVNPRADALLVGRCFARDDMLLVAPAALPRPTAYSSGEIAEVPVVALANRFDNGPWYYQDGDALGAVMPNVRLRLSSLIMIRDAVLAGAGAALIPRSLLLRDEQLAKLSIWGRMPDRPIELWALHASRRLVSRKVSAFTDYLCEAFPDQTLSHGFSVD</sequence>
<dbReference type="AlphaFoldDB" id="A0A7Y8DTP8"/>
<dbReference type="EMBL" id="JACAQK010000017">
    <property type="protein sequence ID" value="NWD38479.1"/>
    <property type="molecule type" value="Genomic_DNA"/>
</dbReference>
<organism evidence="6 7">
    <name type="scientific">Pseudomonas tolaasii</name>
    <dbReference type="NCBI Taxonomy" id="29442"/>
    <lineage>
        <taxon>Bacteria</taxon>
        <taxon>Pseudomonadati</taxon>
        <taxon>Pseudomonadota</taxon>
        <taxon>Gammaproteobacteria</taxon>
        <taxon>Pseudomonadales</taxon>
        <taxon>Pseudomonadaceae</taxon>
        <taxon>Pseudomonas</taxon>
    </lineage>
</organism>
<dbReference type="Gene3D" id="1.10.10.10">
    <property type="entry name" value="Winged helix-like DNA-binding domain superfamily/Winged helix DNA-binding domain"/>
    <property type="match status" value="1"/>
</dbReference>
<dbReference type="GO" id="GO:0003700">
    <property type="term" value="F:DNA-binding transcription factor activity"/>
    <property type="evidence" value="ECO:0007669"/>
    <property type="project" value="InterPro"/>
</dbReference>
<accession>A0A7Y8DTP8</accession>
<dbReference type="GO" id="GO:0043565">
    <property type="term" value="F:sequence-specific DNA binding"/>
    <property type="evidence" value="ECO:0007669"/>
    <property type="project" value="TreeGrafter"/>
</dbReference>
<dbReference type="GO" id="GO:0006351">
    <property type="term" value="P:DNA-templated transcription"/>
    <property type="evidence" value="ECO:0007669"/>
    <property type="project" value="TreeGrafter"/>
</dbReference>
<comment type="similarity">
    <text evidence="1">Belongs to the LysR transcriptional regulatory family.</text>
</comment>
<evidence type="ECO:0000256" key="2">
    <source>
        <dbReference type="ARBA" id="ARBA00023015"/>
    </source>
</evidence>
<dbReference type="Pfam" id="PF00126">
    <property type="entry name" value="HTH_1"/>
    <property type="match status" value="1"/>
</dbReference>
<gene>
    <name evidence="6" type="ORF">HX787_21715</name>
</gene>
<dbReference type="InterPro" id="IPR058163">
    <property type="entry name" value="LysR-type_TF_proteobact-type"/>
</dbReference>
<dbReference type="InterPro" id="IPR005119">
    <property type="entry name" value="LysR_subst-bd"/>
</dbReference>
<name>A0A7Y8DTP8_PSETO</name>
<keyword evidence="4" id="KW-0804">Transcription</keyword>
<dbReference type="PANTHER" id="PTHR30537:SF68">
    <property type="entry name" value="TRANSCRIPTIONAL REGULATOR-RELATED"/>
    <property type="match status" value="1"/>
</dbReference>
<dbReference type="PROSITE" id="PS50931">
    <property type="entry name" value="HTH_LYSR"/>
    <property type="match status" value="1"/>
</dbReference>
<dbReference type="InterPro" id="IPR036388">
    <property type="entry name" value="WH-like_DNA-bd_sf"/>
</dbReference>
<evidence type="ECO:0000313" key="7">
    <source>
        <dbReference type="Proteomes" id="UP000549134"/>
    </source>
</evidence>
<dbReference type="InterPro" id="IPR000847">
    <property type="entry name" value="LysR_HTH_N"/>
</dbReference>